<name>A0ABP5M0A7_9ACTN</name>
<evidence type="ECO:0000313" key="3">
    <source>
        <dbReference type="EMBL" id="GAA2157813.1"/>
    </source>
</evidence>
<comment type="caution">
    <text evidence="3">The sequence shown here is derived from an EMBL/GenBank/DDBJ whole genome shotgun (WGS) entry which is preliminary data.</text>
</comment>
<proteinExistence type="predicted"/>
<dbReference type="PANTHER" id="PTHR48050">
    <property type="entry name" value="STEROL 3-BETA-GLUCOSYLTRANSFERASE"/>
    <property type="match status" value="1"/>
</dbReference>
<dbReference type="Proteomes" id="UP001501020">
    <property type="component" value="Unassembled WGS sequence"/>
</dbReference>
<feature type="domain" description="Erythromycin biosynthesis protein CIII-like C-terminal" evidence="2">
    <location>
        <begin position="348"/>
        <end position="431"/>
    </location>
</feature>
<dbReference type="Pfam" id="PF06722">
    <property type="entry name" value="EryCIII-like_C"/>
    <property type="match status" value="1"/>
</dbReference>
<dbReference type="InterPro" id="IPR002213">
    <property type="entry name" value="UDP_glucos_trans"/>
</dbReference>
<dbReference type="InterPro" id="IPR004276">
    <property type="entry name" value="GlycoTrans_28_N"/>
</dbReference>
<dbReference type="CDD" id="cd03784">
    <property type="entry name" value="GT1_Gtf-like"/>
    <property type="match status" value="1"/>
</dbReference>
<feature type="domain" description="Glycosyltransferase family 28 N-terminal" evidence="1">
    <location>
        <begin position="59"/>
        <end position="185"/>
    </location>
</feature>
<dbReference type="Gene3D" id="3.40.50.2000">
    <property type="entry name" value="Glycogen Phosphorylase B"/>
    <property type="match status" value="2"/>
</dbReference>
<dbReference type="InterPro" id="IPR050426">
    <property type="entry name" value="Glycosyltransferase_28"/>
</dbReference>
<dbReference type="EMBL" id="BAAAMR010000077">
    <property type="protein sequence ID" value="GAA2157813.1"/>
    <property type="molecule type" value="Genomic_DNA"/>
</dbReference>
<accession>A0ABP5M0A7</accession>
<dbReference type="SUPFAM" id="SSF53756">
    <property type="entry name" value="UDP-Glycosyltransferase/glycogen phosphorylase"/>
    <property type="match status" value="1"/>
</dbReference>
<organism evidence="3 4">
    <name type="scientific">Actinomadura napierensis</name>
    <dbReference type="NCBI Taxonomy" id="267854"/>
    <lineage>
        <taxon>Bacteria</taxon>
        <taxon>Bacillati</taxon>
        <taxon>Actinomycetota</taxon>
        <taxon>Actinomycetes</taxon>
        <taxon>Streptosporangiales</taxon>
        <taxon>Thermomonosporaceae</taxon>
        <taxon>Actinomadura</taxon>
    </lineage>
</organism>
<protein>
    <submittedName>
        <fullName evidence="3">Glycosyltransferase</fullName>
    </submittedName>
</protein>
<gene>
    <name evidence="3" type="ORF">GCM10009727_68050</name>
</gene>
<evidence type="ECO:0000259" key="2">
    <source>
        <dbReference type="Pfam" id="PF06722"/>
    </source>
</evidence>
<dbReference type="PANTHER" id="PTHR48050:SF13">
    <property type="entry name" value="STEROL 3-BETA-GLUCOSYLTRANSFERASE UGT80A2"/>
    <property type="match status" value="1"/>
</dbReference>
<evidence type="ECO:0000313" key="4">
    <source>
        <dbReference type="Proteomes" id="UP001501020"/>
    </source>
</evidence>
<dbReference type="InterPro" id="IPR010610">
    <property type="entry name" value="EryCIII-like_C"/>
</dbReference>
<evidence type="ECO:0000259" key="1">
    <source>
        <dbReference type="Pfam" id="PF03033"/>
    </source>
</evidence>
<sequence length="454" mass="47720">MTRAAIPFGPTKAHTVIGVTVPFQYYAQVGPFHKPLCEVHNCRPQAGALSRDQGVRMRVLLSTIGSRGEAQPVLALAVRLQDLGHEAVVCAPPDFQKWGESLGVEYVPVGPWLQNTGKPEAARIPTAEERQAMIDGTVAEQFGKVVPAAGGCDAVVGGGALAIAAHSAAEHERVPYVYAAFAPITLPSPHHAPPAFGMLGRRPDGHEPDITTLWREERERWNTMWRRPLNVQRADLGLSPVDEVRPHLFTAQPWLAADPALAPWPGGAGLEVFQTGAWLLTDDRPLDPAVEEFLAAGSAPIYCGFGSGRAPQGIAAAAISAARSLGRRLILAAGWAGLDLSEPDCLVIGEVNQQALFPHLAAVIHHGGAGTTTTAAAAGVPQVIVPQAFDQHYYAARVTDLGIGTALTDTPAQLLGEALATALTEGTARQARSVAATIDTSGALHAAQALLDLS</sequence>
<dbReference type="Pfam" id="PF03033">
    <property type="entry name" value="Glyco_transf_28"/>
    <property type="match status" value="1"/>
</dbReference>
<reference evidence="4" key="1">
    <citation type="journal article" date="2019" name="Int. J. Syst. Evol. Microbiol.">
        <title>The Global Catalogue of Microorganisms (GCM) 10K type strain sequencing project: providing services to taxonomists for standard genome sequencing and annotation.</title>
        <authorList>
            <consortium name="The Broad Institute Genomics Platform"/>
            <consortium name="The Broad Institute Genome Sequencing Center for Infectious Disease"/>
            <person name="Wu L."/>
            <person name="Ma J."/>
        </authorList>
    </citation>
    <scope>NUCLEOTIDE SEQUENCE [LARGE SCALE GENOMIC DNA]</scope>
    <source>
        <strain evidence="4">JCM 13850</strain>
    </source>
</reference>
<keyword evidence="4" id="KW-1185">Reference proteome</keyword>